<dbReference type="RefSeq" id="WP_069923415.1">
    <property type="nucleotide sequence ID" value="NZ_MEHK01000001.1"/>
</dbReference>
<keyword evidence="1" id="KW-0732">Signal</keyword>
<dbReference type="EMBL" id="MEHK01000001">
    <property type="protein sequence ID" value="OEJ35229.1"/>
    <property type="molecule type" value="Genomic_DNA"/>
</dbReference>
<feature type="signal peptide" evidence="1">
    <location>
        <begin position="1"/>
        <end position="28"/>
    </location>
</feature>
<evidence type="ECO:0000313" key="2">
    <source>
        <dbReference type="EMBL" id="OEJ35229.1"/>
    </source>
</evidence>
<name>A0A1E5Q0A1_9ACTN</name>
<proteinExistence type="predicted"/>
<keyword evidence="3" id="KW-1185">Reference proteome</keyword>
<dbReference type="STRING" id="36818.BGK67_31495"/>
<dbReference type="AlphaFoldDB" id="A0A1E5Q0A1"/>
<comment type="caution">
    <text evidence="2">The sequence shown here is derived from an EMBL/GenBank/DDBJ whole genome shotgun (WGS) entry which is preliminary data.</text>
</comment>
<evidence type="ECO:0008006" key="4">
    <source>
        <dbReference type="Google" id="ProtNLM"/>
    </source>
</evidence>
<evidence type="ECO:0000256" key="1">
    <source>
        <dbReference type="SAM" id="SignalP"/>
    </source>
</evidence>
<gene>
    <name evidence="2" type="ORF">BGK67_31495</name>
</gene>
<feature type="chain" id="PRO_5039339553" description="Cholesterol esterase" evidence="1">
    <location>
        <begin position="29"/>
        <end position="206"/>
    </location>
</feature>
<organism evidence="2 3">
    <name type="scientific">Streptomyces subrutilus</name>
    <dbReference type="NCBI Taxonomy" id="36818"/>
    <lineage>
        <taxon>Bacteria</taxon>
        <taxon>Bacillati</taxon>
        <taxon>Actinomycetota</taxon>
        <taxon>Actinomycetes</taxon>
        <taxon>Kitasatosporales</taxon>
        <taxon>Streptomycetaceae</taxon>
        <taxon>Streptomyces</taxon>
    </lineage>
</organism>
<dbReference type="Proteomes" id="UP000095705">
    <property type="component" value="Unassembled WGS sequence"/>
</dbReference>
<sequence length="206" mass="21107">MKSPGSKKRLVVLSITAAVALGVATVQAGAIAADVNVRGKGAYCLSSDAARNLTAQGVTLEAVAPATIDDTCVTMPGAGTVAPDLTGGQVPLEGGMRFTSATGHHLDITHMIGHVRIGEGYNTADVAVDNEAAVNLDIAHWPVSMSRVSITPTTASMKDIPLTLTADARAAFIRAFGASPTAKDEPIFLFTGQGAITNPFSQLPKP</sequence>
<accession>A0A1E5Q0A1</accession>
<protein>
    <recommendedName>
        <fullName evidence="4">Cholesterol esterase</fullName>
    </recommendedName>
</protein>
<reference evidence="2 3" key="1">
    <citation type="submission" date="2016-08" db="EMBL/GenBank/DDBJ databases">
        <title>The complete genome of Streptomyces subrutilus 10-1-1.</title>
        <authorList>
            <person name="Chen X."/>
        </authorList>
    </citation>
    <scope>NUCLEOTIDE SEQUENCE [LARGE SCALE GENOMIC DNA]</scope>
    <source>
        <strain evidence="2 3">10-1-1</strain>
    </source>
</reference>
<evidence type="ECO:0000313" key="3">
    <source>
        <dbReference type="Proteomes" id="UP000095705"/>
    </source>
</evidence>